<evidence type="ECO:0000313" key="1">
    <source>
        <dbReference type="EnsemblPlants" id="OB01G39350.1"/>
    </source>
</evidence>
<accession>J3L3X9</accession>
<evidence type="ECO:0000313" key="2">
    <source>
        <dbReference type="Proteomes" id="UP000006038"/>
    </source>
</evidence>
<name>J3L3X9_ORYBR</name>
<dbReference type="Gramene" id="OB01G39350.1">
    <property type="protein sequence ID" value="OB01G39350.1"/>
    <property type="gene ID" value="OB01G39350"/>
</dbReference>
<dbReference type="AlphaFoldDB" id="J3L3X9"/>
<proteinExistence type="predicted"/>
<sequence>MCANYNLVFPNYYSRGIISCSVSGEKLDFCVLYWQHVHISTSSQVLYVEQQYKDNLLMIYRIKQYFTVHSTVKPFF</sequence>
<organism evidence="1">
    <name type="scientific">Oryza brachyantha</name>
    <name type="common">malo sina</name>
    <dbReference type="NCBI Taxonomy" id="4533"/>
    <lineage>
        <taxon>Eukaryota</taxon>
        <taxon>Viridiplantae</taxon>
        <taxon>Streptophyta</taxon>
        <taxon>Embryophyta</taxon>
        <taxon>Tracheophyta</taxon>
        <taxon>Spermatophyta</taxon>
        <taxon>Magnoliopsida</taxon>
        <taxon>Liliopsida</taxon>
        <taxon>Poales</taxon>
        <taxon>Poaceae</taxon>
        <taxon>BOP clade</taxon>
        <taxon>Oryzoideae</taxon>
        <taxon>Oryzeae</taxon>
        <taxon>Oryzinae</taxon>
        <taxon>Oryza</taxon>
    </lineage>
</organism>
<reference evidence="1" key="1">
    <citation type="journal article" date="2013" name="Nat. Commun.">
        <title>Whole-genome sequencing of Oryza brachyantha reveals mechanisms underlying Oryza genome evolution.</title>
        <authorList>
            <person name="Chen J."/>
            <person name="Huang Q."/>
            <person name="Gao D."/>
            <person name="Wang J."/>
            <person name="Lang Y."/>
            <person name="Liu T."/>
            <person name="Li B."/>
            <person name="Bai Z."/>
            <person name="Luis Goicoechea J."/>
            <person name="Liang C."/>
            <person name="Chen C."/>
            <person name="Zhang W."/>
            <person name="Sun S."/>
            <person name="Liao Y."/>
            <person name="Zhang X."/>
            <person name="Yang L."/>
            <person name="Song C."/>
            <person name="Wang M."/>
            <person name="Shi J."/>
            <person name="Liu G."/>
            <person name="Liu J."/>
            <person name="Zhou H."/>
            <person name="Zhou W."/>
            <person name="Yu Q."/>
            <person name="An N."/>
            <person name="Chen Y."/>
            <person name="Cai Q."/>
            <person name="Wang B."/>
            <person name="Liu B."/>
            <person name="Min J."/>
            <person name="Huang Y."/>
            <person name="Wu H."/>
            <person name="Li Z."/>
            <person name="Zhang Y."/>
            <person name="Yin Y."/>
            <person name="Song W."/>
            <person name="Jiang J."/>
            <person name="Jackson S.A."/>
            <person name="Wing R.A."/>
            <person name="Wang J."/>
            <person name="Chen M."/>
        </authorList>
    </citation>
    <scope>NUCLEOTIDE SEQUENCE [LARGE SCALE GENOMIC DNA]</scope>
    <source>
        <strain evidence="1">cv. IRGC 101232</strain>
    </source>
</reference>
<dbReference type="HOGENOM" id="CLU_2658437_0_0_1"/>
<dbReference type="Proteomes" id="UP000006038">
    <property type="component" value="Chromosome 1"/>
</dbReference>
<dbReference type="EnsemblPlants" id="OB01G39350.1">
    <property type="protein sequence ID" value="OB01G39350.1"/>
    <property type="gene ID" value="OB01G39350"/>
</dbReference>
<keyword evidence="2" id="KW-1185">Reference proteome</keyword>
<protein>
    <submittedName>
        <fullName evidence="1">Uncharacterized protein</fullName>
    </submittedName>
</protein>
<reference evidence="1" key="2">
    <citation type="submission" date="2013-04" db="UniProtKB">
        <authorList>
            <consortium name="EnsemblPlants"/>
        </authorList>
    </citation>
    <scope>IDENTIFICATION</scope>
</reference>